<feature type="signal peptide" evidence="1">
    <location>
        <begin position="1"/>
        <end position="26"/>
    </location>
</feature>
<evidence type="ECO:0000259" key="2">
    <source>
        <dbReference type="SMART" id="SM00278"/>
    </source>
</evidence>
<dbReference type="NCBIfam" id="TIGR00426">
    <property type="entry name" value="competence protein ComEA helix-hairpin-helix repeat region"/>
    <property type="match status" value="1"/>
</dbReference>
<dbReference type="InterPro" id="IPR010994">
    <property type="entry name" value="RuvA_2-like"/>
</dbReference>
<dbReference type="SUPFAM" id="SSF47781">
    <property type="entry name" value="RuvA domain 2-like"/>
    <property type="match status" value="1"/>
</dbReference>
<evidence type="ECO:0000313" key="3">
    <source>
        <dbReference type="EMBL" id="WQH16270.1"/>
    </source>
</evidence>
<sequence length="92" mass="9659">MMKGLTHSVRAAAIGAALLFTAPAFAAEPLNINQASAAELETLKGIGPVYAERIVEYRSEQGRFESVDQLADVQGIGEKTVAAIESEVAIGK</sequence>
<evidence type="ECO:0000313" key="4">
    <source>
        <dbReference type="Proteomes" id="UP001327459"/>
    </source>
</evidence>
<dbReference type="InterPro" id="IPR051675">
    <property type="entry name" value="Endo/Exo/Phosphatase_dom_1"/>
</dbReference>
<dbReference type="PANTHER" id="PTHR21180">
    <property type="entry name" value="ENDONUCLEASE/EXONUCLEASE/PHOSPHATASE FAMILY DOMAIN-CONTAINING PROTEIN 1"/>
    <property type="match status" value="1"/>
</dbReference>
<dbReference type="InterPro" id="IPR003583">
    <property type="entry name" value="Hlx-hairpin-Hlx_DNA-bd_motif"/>
</dbReference>
<evidence type="ECO:0000256" key="1">
    <source>
        <dbReference type="SAM" id="SignalP"/>
    </source>
</evidence>
<dbReference type="Proteomes" id="UP001327459">
    <property type="component" value="Chromosome"/>
</dbReference>
<gene>
    <name evidence="3" type="ORF">SR882_10990</name>
</gene>
<dbReference type="InterPro" id="IPR004509">
    <property type="entry name" value="Competence_ComEA_HhH"/>
</dbReference>
<feature type="domain" description="Helix-hairpin-helix DNA-binding motif class 1" evidence="2">
    <location>
        <begin position="68"/>
        <end position="87"/>
    </location>
</feature>
<organism evidence="3 4">
    <name type="scientific">Guyparkeria halophila</name>
    <dbReference type="NCBI Taxonomy" id="47960"/>
    <lineage>
        <taxon>Bacteria</taxon>
        <taxon>Pseudomonadati</taxon>
        <taxon>Pseudomonadota</taxon>
        <taxon>Gammaproteobacteria</taxon>
        <taxon>Chromatiales</taxon>
        <taxon>Thioalkalibacteraceae</taxon>
        <taxon>Guyparkeria</taxon>
    </lineage>
</organism>
<reference evidence="3 4" key="1">
    <citation type="submission" date="2023-11" db="EMBL/GenBank/DDBJ databases">
        <title>MicrobeMod: A computational toolkit for identifying prokaryotic methylation and restriction-modification with nanopore sequencing.</title>
        <authorList>
            <person name="Crits-Christoph A."/>
            <person name="Kang S.C."/>
            <person name="Lee H."/>
            <person name="Ostrov N."/>
        </authorList>
    </citation>
    <scope>NUCLEOTIDE SEQUENCE [LARGE SCALE GENOMIC DNA]</scope>
    <source>
        <strain evidence="3 4">ATCC 49870</strain>
    </source>
</reference>
<dbReference type="Gene3D" id="1.10.150.320">
    <property type="entry name" value="Photosystem II 12 kDa extrinsic protein"/>
    <property type="match status" value="1"/>
</dbReference>
<dbReference type="SMART" id="SM00278">
    <property type="entry name" value="HhH1"/>
    <property type="match status" value="2"/>
</dbReference>
<keyword evidence="1" id="KW-0732">Signal</keyword>
<dbReference type="EMBL" id="CP140153">
    <property type="protein sequence ID" value="WQH16270.1"/>
    <property type="molecule type" value="Genomic_DNA"/>
</dbReference>
<dbReference type="PANTHER" id="PTHR21180:SF32">
    <property type="entry name" value="ENDONUCLEASE_EXONUCLEASE_PHOSPHATASE FAMILY DOMAIN-CONTAINING PROTEIN 1"/>
    <property type="match status" value="1"/>
</dbReference>
<keyword evidence="4" id="KW-1185">Reference proteome</keyword>
<name>A0ABZ0YVR2_9GAMM</name>
<feature type="domain" description="Helix-hairpin-helix DNA-binding motif class 1" evidence="2">
    <location>
        <begin position="38"/>
        <end position="57"/>
    </location>
</feature>
<dbReference type="Pfam" id="PF12836">
    <property type="entry name" value="HHH_3"/>
    <property type="match status" value="1"/>
</dbReference>
<proteinExistence type="predicted"/>
<accession>A0ABZ0YVR2</accession>
<protein>
    <submittedName>
        <fullName evidence="3">Helix-hairpin-helix domain-containing protein</fullName>
    </submittedName>
</protein>
<dbReference type="RefSeq" id="WP_322521269.1">
    <property type="nucleotide sequence ID" value="NZ_CP140153.1"/>
</dbReference>
<feature type="chain" id="PRO_5047117289" evidence="1">
    <location>
        <begin position="27"/>
        <end position="92"/>
    </location>
</feature>